<keyword evidence="3" id="KW-0808">Transferase</keyword>
<dbReference type="PANTHER" id="PTHR43685">
    <property type="entry name" value="GLYCOSYLTRANSFERASE"/>
    <property type="match status" value="1"/>
</dbReference>
<dbReference type="Pfam" id="PF00535">
    <property type="entry name" value="Glycos_transf_2"/>
    <property type="match status" value="1"/>
</dbReference>
<dbReference type="Gene3D" id="3.90.550.10">
    <property type="entry name" value="Spore Coat Polysaccharide Biosynthesis Protein SpsA, Chain A"/>
    <property type="match status" value="1"/>
</dbReference>
<dbReference type="InterPro" id="IPR029044">
    <property type="entry name" value="Nucleotide-diphossugar_trans"/>
</dbReference>
<keyword evidence="2" id="KW-0328">Glycosyltransferase</keyword>
<reference evidence="5" key="2">
    <citation type="journal article" date="2021" name="PeerJ">
        <title>Extensive microbial diversity within the chicken gut microbiome revealed by metagenomics and culture.</title>
        <authorList>
            <person name="Gilroy R."/>
            <person name="Ravi A."/>
            <person name="Getino M."/>
            <person name="Pursley I."/>
            <person name="Horton D.L."/>
            <person name="Alikhan N.F."/>
            <person name="Baker D."/>
            <person name="Gharbi K."/>
            <person name="Hall N."/>
            <person name="Watson M."/>
            <person name="Adriaenssens E.M."/>
            <person name="Foster-Nyarko E."/>
            <person name="Jarju S."/>
            <person name="Secka A."/>
            <person name="Antonio M."/>
            <person name="Oren A."/>
            <person name="Chaudhuri R.R."/>
            <person name="La Ragione R."/>
            <person name="Hildebrand F."/>
            <person name="Pallen M.J."/>
        </authorList>
    </citation>
    <scope>NUCLEOTIDE SEQUENCE</scope>
    <source>
        <strain evidence="5">ChiSjej3B21-11622</strain>
    </source>
</reference>
<evidence type="ECO:0000256" key="2">
    <source>
        <dbReference type="ARBA" id="ARBA00022676"/>
    </source>
</evidence>
<dbReference type="SUPFAM" id="SSF53448">
    <property type="entry name" value="Nucleotide-diphospho-sugar transferases"/>
    <property type="match status" value="1"/>
</dbReference>
<evidence type="ECO:0000313" key="6">
    <source>
        <dbReference type="Proteomes" id="UP000886886"/>
    </source>
</evidence>
<dbReference type="InterPro" id="IPR050834">
    <property type="entry name" value="Glycosyltransf_2"/>
</dbReference>
<sequence>MPKVSVIMSVYNQKNPCHLERSVRSILDQTLSDLEFLIYDDGSERAEAEILGKLQGLDRRIRLIRGDGNQGISHGLNTCIRQAKGKYLARMDADDDCLPERLERQVEFLEQNPKVSFVGCGALLFGKEGVWGKRRMKEQPDAKDFLKYSPYIHPSVVFRREVFLNQKGELFRAYDTSQGIGRSEDYELFMRLHREGCFGYNLQEELFLYREDDSGYRKRKFSFRLKECRVRYAGFQKMGIPFPRRLPASIKPLLLGMLPVRLYGWHKQRTAFFRGKEDDEAFRFFSNL</sequence>
<dbReference type="EMBL" id="DVFT01000092">
    <property type="protein sequence ID" value="HIQ96146.1"/>
    <property type="molecule type" value="Genomic_DNA"/>
</dbReference>
<reference evidence="5" key="1">
    <citation type="submission" date="2020-10" db="EMBL/GenBank/DDBJ databases">
        <authorList>
            <person name="Gilroy R."/>
        </authorList>
    </citation>
    <scope>NUCLEOTIDE SEQUENCE</scope>
    <source>
        <strain evidence="5">ChiSjej3B21-11622</strain>
    </source>
</reference>
<comment type="caution">
    <text evidence="5">The sequence shown here is derived from an EMBL/GenBank/DDBJ whole genome shotgun (WGS) entry which is preliminary data.</text>
</comment>
<evidence type="ECO:0000259" key="4">
    <source>
        <dbReference type="Pfam" id="PF00535"/>
    </source>
</evidence>
<dbReference type="GO" id="GO:0016757">
    <property type="term" value="F:glycosyltransferase activity"/>
    <property type="evidence" value="ECO:0007669"/>
    <property type="project" value="UniProtKB-KW"/>
</dbReference>
<dbReference type="AlphaFoldDB" id="A0A9D0ZUJ5"/>
<feature type="domain" description="Glycosyltransferase 2-like" evidence="4">
    <location>
        <begin position="5"/>
        <end position="163"/>
    </location>
</feature>
<evidence type="ECO:0000313" key="5">
    <source>
        <dbReference type="EMBL" id="HIQ96146.1"/>
    </source>
</evidence>
<organism evidence="5 6">
    <name type="scientific">Candidatus Limivivens merdigallinarum</name>
    <dbReference type="NCBI Taxonomy" id="2840859"/>
    <lineage>
        <taxon>Bacteria</taxon>
        <taxon>Bacillati</taxon>
        <taxon>Bacillota</taxon>
        <taxon>Clostridia</taxon>
        <taxon>Lachnospirales</taxon>
        <taxon>Lachnospiraceae</taxon>
        <taxon>Lachnospiraceae incertae sedis</taxon>
        <taxon>Candidatus Limivivens</taxon>
    </lineage>
</organism>
<evidence type="ECO:0000256" key="3">
    <source>
        <dbReference type="ARBA" id="ARBA00022679"/>
    </source>
</evidence>
<gene>
    <name evidence="5" type="ORF">IAB26_06260</name>
</gene>
<proteinExistence type="inferred from homology"/>
<name>A0A9D0ZUJ5_9FIRM</name>
<evidence type="ECO:0000256" key="1">
    <source>
        <dbReference type="ARBA" id="ARBA00006739"/>
    </source>
</evidence>
<protein>
    <submittedName>
        <fullName evidence="5">Glycosyltransferase</fullName>
    </submittedName>
</protein>
<accession>A0A9D0ZUJ5</accession>
<dbReference type="Proteomes" id="UP000886886">
    <property type="component" value="Unassembled WGS sequence"/>
</dbReference>
<dbReference type="InterPro" id="IPR001173">
    <property type="entry name" value="Glyco_trans_2-like"/>
</dbReference>
<comment type="similarity">
    <text evidence="1">Belongs to the glycosyltransferase 2 family.</text>
</comment>
<dbReference type="PANTHER" id="PTHR43685:SF5">
    <property type="entry name" value="GLYCOSYLTRANSFERASE EPSE-RELATED"/>
    <property type="match status" value="1"/>
</dbReference>